<feature type="chain" id="PRO_5015397782" description="Secreted protein" evidence="1">
    <location>
        <begin position="22"/>
        <end position="80"/>
    </location>
</feature>
<gene>
    <name evidence="2" type="ORF">C5E45_10235</name>
</gene>
<feature type="signal peptide" evidence="1">
    <location>
        <begin position="1"/>
        <end position="21"/>
    </location>
</feature>
<accession>A0A2S6ASB4</accession>
<organism evidence="2 3">
    <name type="scientific">Nocardia nova</name>
    <dbReference type="NCBI Taxonomy" id="37330"/>
    <lineage>
        <taxon>Bacteria</taxon>
        <taxon>Bacillati</taxon>
        <taxon>Actinomycetota</taxon>
        <taxon>Actinomycetes</taxon>
        <taxon>Mycobacteriales</taxon>
        <taxon>Nocardiaceae</taxon>
        <taxon>Nocardia</taxon>
    </lineage>
</organism>
<evidence type="ECO:0000313" key="3">
    <source>
        <dbReference type="Proteomes" id="UP000239874"/>
    </source>
</evidence>
<proteinExistence type="predicted"/>
<keyword evidence="1" id="KW-0732">Signal</keyword>
<protein>
    <recommendedName>
        <fullName evidence="4">Secreted protein</fullName>
    </recommendedName>
</protein>
<sequence>MARSGAGPTVIAMRSATVAVAFGSAAALMAARASPRSVHGRTISSAIVLPPLPSKPTVQCGRCRQPVLNALGAVDHSPRL</sequence>
<reference evidence="2 3" key="1">
    <citation type="submission" date="2018-02" db="EMBL/GenBank/DDBJ databases">
        <title>8 Nocardia nova and 1 Nocardia cyriacigeorgica strain used for evolution to TMP-SMX.</title>
        <authorList>
            <person name="Mehta H."/>
            <person name="Weng J."/>
            <person name="Shamoo Y."/>
        </authorList>
    </citation>
    <scope>NUCLEOTIDE SEQUENCE [LARGE SCALE GENOMIC DNA]</scope>
    <source>
        <strain evidence="2 3">MDA3139</strain>
    </source>
</reference>
<dbReference type="Proteomes" id="UP000239874">
    <property type="component" value="Unassembled WGS sequence"/>
</dbReference>
<comment type="caution">
    <text evidence="2">The sequence shown here is derived from an EMBL/GenBank/DDBJ whole genome shotgun (WGS) entry which is preliminary data.</text>
</comment>
<dbReference type="AlphaFoldDB" id="A0A2S6ASB4"/>
<evidence type="ECO:0008006" key="4">
    <source>
        <dbReference type="Google" id="ProtNLM"/>
    </source>
</evidence>
<evidence type="ECO:0000313" key="2">
    <source>
        <dbReference type="EMBL" id="PPJ38141.1"/>
    </source>
</evidence>
<dbReference type="EMBL" id="PSZC01000006">
    <property type="protein sequence ID" value="PPJ38141.1"/>
    <property type="molecule type" value="Genomic_DNA"/>
</dbReference>
<evidence type="ECO:0000256" key="1">
    <source>
        <dbReference type="SAM" id="SignalP"/>
    </source>
</evidence>
<name>A0A2S6ASB4_9NOCA</name>